<sequence>MDRLDVKYHTLTEYGREAAASAVVFGSVQADYRFLPLHHPDPFTSYRILILQYPIPFQEAGDALVTALGLRVFMSSEGHYCVTGLLGRNKIPDGGMSGLMENVEN</sequence>
<dbReference type="EMBL" id="BGZK01000752">
    <property type="protein sequence ID" value="GBP59103.1"/>
    <property type="molecule type" value="Genomic_DNA"/>
</dbReference>
<dbReference type="AlphaFoldDB" id="A0A4C1X7F4"/>
<accession>A0A4C1X7F4</accession>
<proteinExistence type="predicted"/>
<protein>
    <submittedName>
        <fullName evidence="1">Uncharacterized protein</fullName>
    </submittedName>
</protein>
<evidence type="ECO:0000313" key="1">
    <source>
        <dbReference type="EMBL" id="GBP59103.1"/>
    </source>
</evidence>
<organism evidence="1 2">
    <name type="scientific">Eumeta variegata</name>
    <name type="common">Bagworm moth</name>
    <name type="synonym">Eumeta japonica</name>
    <dbReference type="NCBI Taxonomy" id="151549"/>
    <lineage>
        <taxon>Eukaryota</taxon>
        <taxon>Metazoa</taxon>
        <taxon>Ecdysozoa</taxon>
        <taxon>Arthropoda</taxon>
        <taxon>Hexapoda</taxon>
        <taxon>Insecta</taxon>
        <taxon>Pterygota</taxon>
        <taxon>Neoptera</taxon>
        <taxon>Endopterygota</taxon>
        <taxon>Lepidoptera</taxon>
        <taxon>Glossata</taxon>
        <taxon>Ditrysia</taxon>
        <taxon>Tineoidea</taxon>
        <taxon>Psychidae</taxon>
        <taxon>Oiketicinae</taxon>
        <taxon>Eumeta</taxon>
    </lineage>
</organism>
<gene>
    <name evidence="1" type="ORF">EVAR_48079_1</name>
</gene>
<name>A0A4C1X7F4_EUMVA</name>
<dbReference type="Proteomes" id="UP000299102">
    <property type="component" value="Unassembled WGS sequence"/>
</dbReference>
<evidence type="ECO:0000313" key="2">
    <source>
        <dbReference type="Proteomes" id="UP000299102"/>
    </source>
</evidence>
<comment type="caution">
    <text evidence="1">The sequence shown here is derived from an EMBL/GenBank/DDBJ whole genome shotgun (WGS) entry which is preliminary data.</text>
</comment>
<reference evidence="1 2" key="1">
    <citation type="journal article" date="2019" name="Commun. Biol.">
        <title>The bagworm genome reveals a unique fibroin gene that provides high tensile strength.</title>
        <authorList>
            <person name="Kono N."/>
            <person name="Nakamura H."/>
            <person name="Ohtoshi R."/>
            <person name="Tomita M."/>
            <person name="Numata K."/>
            <person name="Arakawa K."/>
        </authorList>
    </citation>
    <scope>NUCLEOTIDE SEQUENCE [LARGE SCALE GENOMIC DNA]</scope>
</reference>
<keyword evidence="2" id="KW-1185">Reference proteome</keyword>